<evidence type="ECO:0000313" key="3">
    <source>
        <dbReference type="Proteomes" id="UP000182771"/>
    </source>
</evidence>
<evidence type="ECO:0000313" key="2">
    <source>
        <dbReference type="EMBL" id="SDW42136.1"/>
    </source>
</evidence>
<keyword evidence="1" id="KW-0472">Membrane</keyword>
<dbReference type="Pfam" id="PF04367">
    <property type="entry name" value="DUF502"/>
    <property type="match status" value="1"/>
</dbReference>
<feature type="transmembrane region" description="Helical" evidence="1">
    <location>
        <begin position="47"/>
        <end position="65"/>
    </location>
</feature>
<evidence type="ECO:0000256" key="1">
    <source>
        <dbReference type="SAM" id="Phobius"/>
    </source>
</evidence>
<accession>A0A1H2TDX3</accession>
<gene>
    <name evidence="2" type="ORF">SAMN05444420_102167</name>
</gene>
<dbReference type="AlphaFoldDB" id="A0A1H2TDX3"/>
<dbReference type="EMBL" id="FNND01000002">
    <property type="protein sequence ID" value="SDW42136.1"/>
    <property type="molecule type" value="Genomic_DNA"/>
</dbReference>
<dbReference type="GeneID" id="85016263"/>
<feature type="transmembrane region" description="Helical" evidence="1">
    <location>
        <begin position="12"/>
        <end position="35"/>
    </location>
</feature>
<dbReference type="Proteomes" id="UP000182771">
    <property type="component" value="Unassembled WGS sequence"/>
</dbReference>
<proteinExistence type="predicted"/>
<keyword evidence="3" id="KW-1185">Reference proteome</keyword>
<comment type="caution">
    <text evidence="2">The sequence shown here is derived from an EMBL/GenBank/DDBJ whole genome shotgun (WGS) entry which is preliminary data.</text>
</comment>
<dbReference type="OrthoDB" id="9789516at2"/>
<reference evidence="2 3" key="1">
    <citation type="submission" date="2016-10" db="EMBL/GenBank/DDBJ databases">
        <authorList>
            <person name="Varghese N."/>
            <person name="Submissions S."/>
        </authorList>
    </citation>
    <scope>NUCLEOTIDE SEQUENCE [LARGE SCALE GENOMIC DNA]</scope>
    <source>
        <strain evidence="2 3">DSM 11449</strain>
    </source>
</reference>
<sequence>MNNYIRPLLKYFLQGVVIIGPLSTTIWILWSIFYSVDNLIPHLSERFPGLVFVIILVGTTLIGYLGSRFLVGKFVVEGLNYILEHTPGIKFIYKTIRDVIGSFVGDKQKFSHPVWVRVQEAPELWRIGFLTQEDMSFATFTDMVSVYLPHSYAISGWVIVVHKDQIKPAEGFSAKQAMEFAVSGGTVGVRSEKRVVKSEES</sequence>
<organism evidence="2 3">
    <name type="scientific">Capnocytophaga granulosa</name>
    <dbReference type="NCBI Taxonomy" id="45242"/>
    <lineage>
        <taxon>Bacteria</taxon>
        <taxon>Pseudomonadati</taxon>
        <taxon>Bacteroidota</taxon>
        <taxon>Flavobacteriia</taxon>
        <taxon>Flavobacteriales</taxon>
        <taxon>Flavobacteriaceae</taxon>
        <taxon>Capnocytophaga</taxon>
    </lineage>
</organism>
<dbReference type="PANTHER" id="PTHR31876:SF26">
    <property type="entry name" value="PROTEIN LIKE COV 2"/>
    <property type="match status" value="1"/>
</dbReference>
<name>A0A1H2TDX3_9FLAO</name>
<keyword evidence="1" id="KW-1133">Transmembrane helix</keyword>
<keyword evidence="1" id="KW-0812">Transmembrane</keyword>
<protein>
    <submittedName>
        <fullName evidence="2">Uncharacterized membrane protein</fullName>
    </submittedName>
</protein>
<dbReference type="RefSeq" id="WP_016420242.1">
    <property type="nucleotide sequence ID" value="NZ_CAJPRD010000067.1"/>
</dbReference>
<dbReference type="InterPro" id="IPR007462">
    <property type="entry name" value="COV1-like"/>
</dbReference>
<dbReference type="PANTHER" id="PTHR31876">
    <property type="entry name" value="COV-LIKE PROTEIN 1"/>
    <property type="match status" value="1"/>
</dbReference>